<comment type="caution">
    <text evidence="2">The sequence shown here is derived from an EMBL/GenBank/DDBJ whole genome shotgun (WGS) entry which is preliminary data.</text>
</comment>
<sequence>MSWLRLMEEHIKSGKKSRVLTLIGEMWPAYLIEVLVIILGITITLALEEWRDVSREERLASIYNKNLQTDIATDLQTLQYTTGNTRALIDRGNELLAFADDPEKAPLSPGRLDTNLQMVLGRPDFISSDPTFSDLKSSGNLHLIKDIRLKNLLFAYYSLVQNIREVQDAERQATIVISAPYFLHAFPLGTGAGAGMPPRQLAALAKDIGFRNNVLLRVSNRKELLEDYERATTLAGQVRDALRAGE</sequence>
<dbReference type="RefSeq" id="WP_133994712.1">
    <property type="nucleotide sequence ID" value="NZ_SODV01000001.1"/>
</dbReference>
<keyword evidence="1" id="KW-0472">Membrane</keyword>
<accession>A0A4R8DUN4</accession>
<evidence type="ECO:0000313" key="3">
    <source>
        <dbReference type="Proteomes" id="UP000294498"/>
    </source>
</evidence>
<evidence type="ECO:0000256" key="1">
    <source>
        <dbReference type="SAM" id="Phobius"/>
    </source>
</evidence>
<keyword evidence="3" id="KW-1185">Reference proteome</keyword>
<name>A0A4R8DUN4_9BACT</name>
<proteinExistence type="predicted"/>
<feature type="transmembrane region" description="Helical" evidence="1">
    <location>
        <begin position="27"/>
        <end position="47"/>
    </location>
</feature>
<protein>
    <submittedName>
        <fullName evidence="2">Uncharacterized protein</fullName>
    </submittedName>
</protein>
<dbReference type="AlphaFoldDB" id="A0A4R8DUN4"/>
<evidence type="ECO:0000313" key="2">
    <source>
        <dbReference type="EMBL" id="TDX02084.1"/>
    </source>
</evidence>
<keyword evidence="1" id="KW-0812">Transmembrane</keyword>
<keyword evidence="1" id="KW-1133">Transmembrane helix</keyword>
<dbReference type="OrthoDB" id="821826at2"/>
<dbReference type="Proteomes" id="UP000294498">
    <property type="component" value="Unassembled WGS sequence"/>
</dbReference>
<reference evidence="2 3" key="1">
    <citation type="submission" date="2019-03" db="EMBL/GenBank/DDBJ databases">
        <title>Genomic Encyclopedia of Type Strains, Phase IV (KMG-IV): sequencing the most valuable type-strain genomes for metagenomic binning, comparative biology and taxonomic classification.</title>
        <authorList>
            <person name="Goeker M."/>
        </authorList>
    </citation>
    <scope>NUCLEOTIDE SEQUENCE [LARGE SCALE GENOMIC DNA]</scope>
    <source>
        <strain evidence="2 3">DSM 100059</strain>
    </source>
</reference>
<gene>
    <name evidence="2" type="ORF">EDB95_3133</name>
</gene>
<organism evidence="2 3">
    <name type="scientific">Dinghuibacter silviterrae</name>
    <dbReference type="NCBI Taxonomy" id="1539049"/>
    <lineage>
        <taxon>Bacteria</taxon>
        <taxon>Pseudomonadati</taxon>
        <taxon>Bacteroidota</taxon>
        <taxon>Chitinophagia</taxon>
        <taxon>Chitinophagales</taxon>
        <taxon>Chitinophagaceae</taxon>
        <taxon>Dinghuibacter</taxon>
    </lineage>
</organism>
<dbReference type="EMBL" id="SODV01000001">
    <property type="protein sequence ID" value="TDX02084.1"/>
    <property type="molecule type" value="Genomic_DNA"/>
</dbReference>